<dbReference type="Gene3D" id="3.40.50.2000">
    <property type="entry name" value="Glycogen Phosphorylase B"/>
    <property type="match status" value="2"/>
</dbReference>
<dbReference type="SUPFAM" id="SSF53756">
    <property type="entry name" value="UDP-Glycosyltransferase/glycogen phosphorylase"/>
    <property type="match status" value="1"/>
</dbReference>
<evidence type="ECO:0000259" key="5">
    <source>
        <dbReference type="Pfam" id="PF13439"/>
    </source>
</evidence>
<evidence type="ECO:0000256" key="2">
    <source>
        <dbReference type="ARBA" id="ARBA00022676"/>
    </source>
</evidence>
<keyword evidence="7" id="KW-1185">Reference proteome</keyword>
<dbReference type="GO" id="GO:0016757">
    <property type="term" value="F:glycosyltransferase activity"/>
    <property type="evidence" value="ECO:0007669"/>
    <property type="project" value="UniProtKB-KW"/>
</dbReference>
<name>A0A543BC21_9MICO</name>
<organism evidence="6 7">
    <name type="scientific">Microbacterium saperdae</name>
    <dbReference type="NCBI Taxonomy" id="69368"/>
    <lineage>
        <taxon>Bacteria</taxon>
        <taxon>Bacillati</taxon>
        <taxon>Actinomycetota</taxon>
        <taxon>Actinomycetes</taxon>
        <taxon>Micrococcales</taxon>
        <taxon>Microbacteriaceae</taxon>
        <taxon>Microbacterium</taxon>
    </lineage>
</organism>
<evidence type="ECO:0000256" key="1">
    <source>
        <dbReference type="ARBA" id="ARBA00009481"/>
    </source>
</evidence>
<evidence type="ECO:0000256" key="3">
    <source>
        <dbReference type="ARBA" id="ARBA00022679"/>
    </source>
</evidence>
<dbReference type="InterPro" id="IPR028098">
    <property type="entry name" value="Glyco_trans_4-like_N"/>
</dbReference>
<dbReference type="Pfam" id="PF00534">
    <property type="entry name" value="Glycos_transf_1"/>
    <property type="match status" value="1"/>
</dbReference>
<evidence type="ECO:0000259" key="4">
    <source>
        <dbReference type="Pfam" id="PF00534"/>
    </source>
</evidence>
<feature type="domain" description="Glycosyl transferase family 1" evidence="4">
    <location>
        <begin position="213"/>
        <end position="362"/>
    </location>
</feature>
<dbReference type="Pfam" id="PF13439">
    <property type="entry name" value="Glyco_transf_4"/>
    <property type="match status" value="1"/>
</dbReference>
<gene>
    <name evidence="6" type="ORF">FB560_3895</name>
</gene>
<protein>
    <submittedName>
        <fullName evidence="6">Glycosyltransferase involved in cell wall biosynthesis</fullName>
    </submittedName>
</protein>
<dbReference type="EMBL" id="VFOX01000002">
    <property type="protein sequence ID" value="TQL82410.1"/>
    <property type="molecule type" value="Genomic_DNA"/>
</dbReference>
<keyword evidence="2" id="KW-0328">Glycosyltransferase</keyword>
<dbReference type="AlphaFoldDB" id="A0A543BC21"/>
<reference evidence="6 7" key="1">
    <citation type="submission" date="2019-06" db="EMBL/GenBank/DDBJ databases">
        <title>Sequencing the genomes of 1000 actinobacteria strains.</title>
        <authorList>
            <person name="Klenk H.-P."/>
        </authorList>
    </citation>
    <scope>NUCLEOTIDE SEQUENCE [LARGE SCALE GENOMIC DNA]</scope>
    <source>
        <strain evidence="6 7">DSM 20169</strain>
    </source>
</reference>
<keyword evidence="3 6" id="KW-0808">Transferase</keyword>
<proteinExistence type="inferred from homology"/>
<evidence type="ECO:0000313" key="7">
    <source>
        <dbReference type="Proteomes" id="UP000317209"/>
    </source>
</evidence>
<comment type="similarity">
    <text evidence="1">Belongs to the glycosyltransferase group 1 family. Glycosyltransferase 4 subfamily.</text>
</comment>
<dbReference type="Proteomes" id="UP000317209">
    <property type="component" value="Unassembled WGS sequence"/>
</dbReference>
<dbReference type="PANTHER" id="PTHR12526:SF640">
    <property type="entry name" value="COLANIC ACID BIOSYNTHESIS GLYCOSYLTRANSFERASE WCAL-RELATED"/>
    <property type="match status" value="1"/>
</dbReference>
<accession>A0A543BC21</accession>
<feature type="domain" description="Glycosyltransferase subfamily 4-like N-terminal" evidence="5">
    <location>
        <begin position="35"/>
        <end position="198"/>
    </location>
</feature>
<comment type="caution">
    <text evidence="6">The sequence shown here is derived from an EMBL/GenBank/DDBJ whole genome shotgun (WGS) entry which is preliminary data.</text>
</comment>
<evidence type="ECO:0000313" key="6">
    <source>
        <dbReference type="EMBL" id="TQL82410.1"/>
    </source>
</evidence>
<dbReference type="PANTHER" id="PTHR12526">
    <property type="entry name" value="GLYCOSYLTRANSFERASE"/>
    <property type="match status" value="1"/>
</dbReference>
<sequence>MRGAAVSPSTRHNGVVTDDTRAPYLLVHAGWELFGSDRMLLESAIGLKEAGQRVVVALPERGPLVAALHQAGAEVLLPPTFALRKSALRPRNWLRTARDAIRGTAAAVAIIRRLRPRAIYVSTIVLPVWPVIGRLLRVPTVTHVHEAEAGAPRLVNVLLYAPHLASHGLIVNSEFTLRTVGGSIPALARRATVIPNGVASPVDAPAPRAQLDGLRVVYVGRMSHRKGPDVAVEAVGLLNARGVDVDLHLIGAAFAGNEAFEETLTHRIDELSLTDRVTHHGFRSDIWPVLAAADVVVVPSRQDESFGNTAVEGILAARPVVASDIAGLREAVGEYDSAVFVAPGDPEELAAALAAIVSDWPSFQASAQTDREAALTRFAPDAYRKAVAALMQGIARD</sequence>
<dbReference type="InterPro" id="IPR001296">
    <property type="entry name" value="Glyco_trans_1"/>
</dbReference>